<evidence type="ECO:0000256" key="2">
    <source>
        <dbReference type="ARBA" id="ARBA00022741"/>
    </source>
</evidence>
<keyword evidence="2" id="KW-0547">Nucleotide-binding</keyword>
<evidence type="ECO:0000313" key="5">
    <source>
        <dbReference type="EMBL" id="QSQ19562.1"/>
    </source>
</evidence>
<keyword evidence="1" id="KW-0813">Transport</keyword>
<name>A0ABX7NL20_9BACT</name>
<dbReference type="GO" id="GO:0005524">
    <property type="term" value="F:ATP binding"/>
    <property type="evidence" value="ECO:0007669"/>
    <property type="project" value="UniProtKB-KW"/>
</dbReference>
<dbReference type="CDD" id="cd03263">
    <property type="entry name" value="ABC_subfamily_A"/>
    <property type="match status" value="1"/>
</dbReference>
<dbReference type="PANTHER" id="PTHR42711">
    <property type="entry name" value="ABC TRANSPORTER ATP-BINDING PROTEIN"/>
    <property type="match status" value="1"/>
</dbReference>
<proteinExistence type="predicted"/>
<dbReference type="InterPro" id="IPR050763">
    <property type="entry name" value="ABC_transporter_ATP-binding"/>
</dbReference>
<keyword evidence="6" id="KW-1185">Reference proteome</keyword>
<evidence type="ECO:0000259" key="4">
    <source>
        <dbReference type="PROSITE" id="PS50893"/>
    </source>
</evidence>
<evidence type="ECO:0000256" key="3">
    <source>
        <dbReference type="ARBA" id="ARBA00022840"/>
    </source>
</evidence>
<dbReference type="InterPro" id="IPR027417">
    <property type="entry name" value="P-loop_NTPase"/>
</dbReference>
<dbReference type="PANTHER" id="PTHR42711:SF17">
    <property type="entry name" value="ABC TRANSPORTER ATP-BINDING PROTEIN"/>
    <property type="match status" value="1"/>
</dbReference>
<feature type="domain" description="ABC transporter" evidence="4">
    <location>
        <begin position="9"/>
        <end position="234"/>
    </location>
</feature>
<dbReference type="InterPro" id="IPR003593">
    <property type="entry name" value="AAA+_ATPase"/>
</dbReference>
<dbReference type="Gene3D" id="3.40.50.300">
    <property type="entry name" value="P-loop containing nucleotide triphosphate hydrolases"/>
    <property type="match status" value="1"/>
</dbReference>
<evidence type="ECO:0000256" key="1">
    <source>
        <dbReference type="ARBA" id="ARBA00022448"/>
    </source>
</evidence>
<evidence type="ECO:0000313" key="6">
    <source>
        <dbReference type="Proteomes" id="UP000662747"/>
    </source>
</evidence>
<dbReference type="PROSITE" id="PS00211">
    <property type="entry name" value="ABC_TRANSPORTER_1"/>
    <property type="match status" value="1"/>
</dbReference>
<dbReference type="InterPro" id="IPR025302">
    <property type="entry name" value="DrrA1/2-like_C"/>
</dbReference>
<accession>A0ABX7NL20</accession>
<dbReference type="RefSeq" id="WP_206721146.1">
    <property type="nucleotide sequence ID" value="NZ_CP071090.1"/>
</dbReference>
<keyword evidence="3 5" id="KW-0067">ATP-binding</keyword>
<dbReference type="SMART" id="SM00382">
    <property type="entry name" value="AAA"/>
    <property type="match status" value="1"/>
</dbReference>
<dbReference type="EMBL" id="CP071090">
    <property type="protein sequence ID" value="QSQ19562.1"/>
    <property type="molecule type" value="Genomic_DNA"/>
</dbReference>
<dbReference type="InterPro" id="IPR003439">
    <property type="entry name" value="ABC_transporter-like_ATP-bd"/>
</dbReference>
<organism evidence="5 6">
    <name type="scientific">Pyxidicoccus parkwayensis</name>
    <dbReference type="NCBI Taxonomy" id="2813578"/>
    <lineage>
        <taxon>Bacteria</taxon>
        <taxon>Pseudomonadati</taxon>
        <taxon>Myxococcota</taxon>
        <taxon>Myxococcia</taxon>
        <taxon>Myxococcales</taxon>
        <taxon>Cystobacterineae</taxon>
        <taxon>Myxococcaceae</taxon>
        <taxon>Pyxidicoccus</taxon>
    </lineage>
</organism>
<dbReference type="Proteomes" id="UP000662747">
    <property type="component" value="Chromosome"/>
</dbReference>
<protein>
    <submittedName>
        <fullName evidence="5">ABC transporter ATP-binding protein</fullName>
    </submittedName>
</protein>
<dbReference type="Pfam" id="PF00005">
    <property type="entry name" value="ABC_tran"/>
    <property type="match status" value="1"/>
</dbReference>
<dbReference type="Pfam" id="PF13732">
    <property type="entry name" value="DrrA1-3_C"/>
    <property type="match status" value="1"/>
</dbReference>
<gene>
    <name evidence="5" type="ORF">JY651_30140</name>
</gene>
<dbReference type="PROSITE" id="PS50893">
    <property type="entry name" value="ABC_TRANSPORTER_2"/>
    <property type="match status" value="1"/>
</dbReference>
<dbReference type="InterPro" id="IPR017871">
    <property type="entry name" value="ABC_transporter-like_CS"/>
</dbReference>
<reference evidence="5 6" key="1">
    <citation type="submission" date="2021-02" db="EMBL/GenBank/DDBJ databases">
        <title>De Novo genome assembly of isolated myxobacteria.</title>
        <authorList>
            <person name="Stevens D.C."/>
        </authorList>
    </citation>
    <scope>NUCLEOTIDE SEQUENCE [LARGE SCALE GENOMIC DNA]</scope>
    <source>
        <strain evidence="6">SCPEA02</strain>
    </source>
</reference>
<sequence length="316" mass="34853">MTPNDELAIEVKGLVKRFGDVVAVDGIDLDIRRGECLGLLGPNGAGKTTTVEILEGLQQATSGEVKLLGLRWETHERELRQRIGLTLQETRLVDLLTVEEMVRLFASFYPRSLDVETLIGMVQLGEKRHARVGKLSGGQKQRLALALGLAGDPDVLFLDEPTTGLDPQSRRSLWDVVAQLKARGRTVVLTTHYMDEAEVLCDRLVIIDHGRVIARGSPREIIASLGAEQVIELEATPVPDLERLRSLPSVVAAQRHADRMTLRVRELHLALPSVLREVESGGGELRHLSTRRPTLDDVFIGLTGRSLREGEEEKAA</sequence>
<dbReference type="SUPFAM" id="SSF52540">
    <property type="entry name" value="P-loop containing nucleoside triphosphate hydrolases"/>
    <property type="match status" value="1"/>
</dbReference>